<dbReference type="AlphaFoldDB" id="A0A7W6LR23"/>
<evidence type="ECO:0000313" key="1">
    <source>
        <dbReference type="EMBL" id="MBB4148940.1"/>
    </source>
</evidence>
<sequence length="116" mass="12025">MVGREPGFDVAADDASRVGGSLIARNSSFDIGARAGYVVGGNALLYARGSYEICAPASPPAMPAAPCRAMTVSTAGAWAPGVERFVADKVSARIEYRYSDLSSGGKRPEADLFPLP</sequence>
<protein>
    <submittedName>
        <fullName evidence="1">Uncharacterized protein</fullName>
    </submittedName>
</protein>
<dbReference type="EMBL" id="JACIEU010000010">
    <property type="protein sequence ID" value="MBB4148940.1"/>
    <property type="molecule type" value="Genomic_DNA"/>
</dbReference>
<dbReference type="RefSeq" id="WP_246428243.1">
    <property type="nucleotide sequence ID" value="NZ_JACIEU010000010.1"/>
</dbReference>
<dbReference type="SUPFAM" id="SSF56925">
    <property type="entry name" value="OMPA-like"/>
    <property type="match status" value="1"/>
</dbReference>
<accession>A0A7W6LR23</accession>
<name>A0A7W6LR23_9SPHN</name>
<organism evidence="1 2">
    <name type="scientific">Sphingobium scionense</name>
    <dbReference type="NCBI Taxonomy" id="1404341"/>
    <lineage>
        <taxon>Bacteria</taxon>
        <taxon>Pseudomonadati</taxon>
        <taxon>Pseudomonadota</taxon>
        <taxon>Alphaproteobacteria</taxon>
        <taxon>Sphingomonadales</taxon>
        <taxon>Sphingomonadaceae</taxon>
        <taxon>Sphingobium</taxon>
    </lineage>
</organism>
<keyword evidence="2" id="KW-1185">Reference proteome</keyword>
<gene>
    <name evidence="1" type="ORF">GGQ90_002725</name>
</gene>
<comment type="caution">
    <text evidence="1">The sequence shown here is derived from an EMBL/GenBank/DDBJ whole genome shotgun (WGS) entry which is preliminary data.</text>
</comment>
<reference evidence="1 2" key="1">
    <citation type="submission" date="2020-08" db="EMBL/GenBank/DDBJ databases">
        <title>Genomic Encyclopedia of Type Strains, Phase IV (KMG-IV): sequencing the most valuable type-strain genomes for metagenomic binning, comparative biology and taxonomic classification.</title>
        <authorList>
            <person name="Goeker M."/>
        </authorList>
    </citation>
    <scope>NUCLEOTIDE SEQUENCE [LARGE SCALE GENOMIC DNA]</scope>
    <source>
        <strain evidence="1 2">DSM 19371</strain>
    </source>
</reference>
<dbReference type="Proteomes" id="UP000590524">
    <property type="component" value="Unassembled WGS sequence"/>
</dbReference>
<evidence type="ECO:0000313" key="2">
    <source>
        <dbReference type="Proteomes" id="UP000590524"/>
    </source>
</evidence>
<proteinExistence type="predicted"/>
<dbReference type="InterPro" id="IPR011250">
    <property type="entry name" value="OMP/PagP_B-barrel"/>
</dbReference>